<feature type="region of interest" description="Disordered" evidence="1">
    <location>
        <begin position="175"/>
        <end position="235"/>
    </location>
</feature>
<dbReference type="GO" id="GO:0016020">
    <property type="term" value="C:membrane"/>
    <property type="evidence" value="ECO:0007669"/>
    <property type="project" value="TreeGrafter"/>
</dbReference>
<comment type="caution">
    <text evidence="3">The sequence shown here is derived from an EMBL/GenBank/DDBJ whole genome shotgun (WGS) entry which is preliminary data.</text>
</comment>
<dbReference type="InterPro" id="IPR011009">
    <property type="entry name" value="Kinase-like_dom_sf"/>
</dbReference>
<accession>A0A4S4DVE8</accession>
<dbReference type="Proteomes" id="UP000306102">
    <property type="component" value="Unassembled WGS sequence"/>
</dbReference>
<proteinExistence type="predicted"/>
<protein>
    <recommendedName>
        <fullName evidence="2">Protein kinase domain-containing protein</fullName>
    </recommendedName>
</protein>
<reference evidence="3 4" key="1">
    <citation type="journal article" date="2018" name="Proc. Natl. Acad. Sci. U.S.A.">
        <title>Draft genome sequence of Camellia sinensis var. sinensis provides insights into the evolution of the tea genome and tea quality.</title>
        <authorList>
            <person name="Wei C."/>
            <person name="Yang H."/>
            <person name="Wang S."/>
            <person name="Zhao J."/>
            <person name="Liu C."/>
            <person name="Gao L."/>
            <person name="Xia E."/>
            <person name="Lu Y."/>
            <person name="Tai Y."/>
            <person name="She G."/>
            <person name="Sun J."/>
            <person name="Cao H."/>
            <person name="Tong W."/>
            <person name="Gao Q."/>
            <person name="Li Y."/>
            <person name="Deng W."/>
            <person name="Jiang X."/>
            <person name="Wang W."/>
            <person name="Chen Q."/>
            <person name="Zhang S."/>
            <person name="Li H."/>
            <person name="Wu J."/>
            <person name="Wang P."/>
            <person name="Li P."/>
            <person name="Shi C."/>
            <person name="Zheng F."/>
            <person name="Jian J."/>
            <person name="Huang B."/>
            <person name="Shan D."/>
            <person name="Shi M."/>
            <person name="Fang C."/>
            <person name="Yue Y."/>
            <person name="Li F."/>
            <person name="Li D."/>
            <person name="Wei S."/>
            <person name="Han B."/>
            <person name="Jiang C."/>
            <person name="Yin Y."/>
            <person name="Xia T."/>
            <person name="Zhang Z."/>
            <person name="Bennetzen J.L."/>
            <person name="Zhao S."/>
            <person name="Wan X."/>
        </authorList>
    </citation>
    <scope>NUCLEOTIDE SEQUENCE [LARGE SCALE GENOMIC DNA]</scope>
    <source>
        <strain evidence="4">cv. Shuchazao</strain>
        <tissue evidence="3">Leaf</tissue>
    </source>
</reference>
<dbReference type="PROSITE" id="PS50011">
    <property type="entry name" value="PROTEIN_KINASE_DOM"/>
    <property type="match status" value="1"/>
</dbReference>
<keyword evidence="4" id="KW-1185">Reference proteome</keyword>
<dbReference type="AlphaFoldDB" id="A0A4S4DVE8"/>
<evidence type="ECO:0000313" key="3">
    <source>
        <dbReference type="EMBL" id="THG06735.1"/>
    </source>
</evidence>
<name>A0A4S4DVE8_CAMSN</name>
<dbReference type="PANTHER" id="PTHR48055:SF57">
    <property type="entry name" value="PROTEIN KINASE DOMAIN-CONTAINING PROTEIN"/>
    <property type="match status" value="1"/>
</dbReference>
<dbReference type="Gene3D" id="1.10.510.10">
    <property type="entry name" value="Transferase(Phosphotransferase) domain 1"/>
    <property type="match status" value="1"/>
</dbReference>
<dbReference type="InterPro" id="IPR051564">
    <property type="entry name" value="LRR_receptor-like_kinase"/>
</dbReference>
<dbReference type="STRING" id="542762.A0A4S4DVE8"/>
<dbReference type="EMBL" id="SDRB02010399">
    <property type="protein sequence ID" value="THG06735.1"/>
    <property type="molecule type" value="Genomic_DNA"/>
</dbReference>
<dbReference type="SUPFAM" id="SSF56112">
    <property type="entry name" value="Protein kinase-like (PK-like)"/>
    <property type="match status" value="1"/>
</dbReference>
<feature type="compositionally biased region" description="Basic and acidic residues" evidence="1">
    <location>
        <begin position="208"/>
        <end position="217"/>
    </location>
</feature>
<dbReference type="InterPro" id="IPR000719">
    <property type="entry name" value="Prot_kinase_dom"/>
</dbReference>
<dbReference type="GO" id="GO:0005524">
    <property type="term" value="F:ATP binding"/>
    <property type="evidence" value="ECO:0007669"/>
    <property type="project" value="InterPro"/>
</dbReference>
<dbReference type="Pfam" id="PF00069">
    <property type="entry name" value="Pkinase"/>
    <property type="match status" value="1"/>
</dbReference>
<gene>
    <name evidence="3" type="ORF">TEA_023686</name>
</gene>
<evidence type="ECO:0000259" key="2">
    <source>
        <dbReference type="PROSITE" id="PS50011"/>
    </source>
</evidence>
<feature type="domain" description="Protein kinase" evidence="2">
    <location>
        <begin position="1"/>
        <end position="235"/>
    </location>
</feature>
<evidence type="ECO:0000313" key="4">
    <source>
        <dbReference type="Proteomes" id="UP000306102"/>
    </source>
</evidence>
<dbReference type="GO" id="GO:0004672">
    <property type="term" value="F:protein kinase activity"/>
    <property type="evidence" value="ECO:0007669"/>
    <property type="project" value="InterPro"/>
</dbReference>
<organism evidence="3 4">
    <name type="scientific">Camellia sinensis var. sinensis</name>
    <name type="common">China tea</name>
    <dbReference type="NCBI Taxonomy" id="542762"/>
    <lineage>
        <taxon>Eukaryota</taxon>
        <taxon>Viridiplantae</taxon>
        <taxon>Streptophyta</taxon>
        <taxon>Embryophyta</taxon>
        <taxon>Tracheophyta</taxon>
        <taxon>Spermatophyta</taxon>
        <taxon>Magnoliopsida</taxon>
        <taxon>eudicotyledons</taxon>
        <taxon>Gunneridae</taxon>
        <taxon>Pentapetalae</taxon>
        <taxon>asterids</taxon>
        <taxon>Ericales</taxon>
        <taxon>Theaceae</taxon>
        <taxon>Camellia</taxon>
    </lineage>
</organism>
<dbReference type="PANTHER" id="PTHR48055">
    <property type="entry name" value="LEUCINE-RICH REPEAT RECEPTOR PROTEIN KINASE EMS1"/>
    <property type="match status" value="1"/>
</dbReference>
<feature type="compositionally biased region" description="Basic and acidic residues" evidence="1">
    <location>
        <begin position="224"/>
        <end position="235"/>
    </location>
</feature>
<evidence type="ECO:0000256" key="1">
    <source>
        <dbReference type="SAM" id="MobiDB-lite"/>
    </source>
</evidence>
<sequence length="235" mass="25955">MANGNLCKCLHQVGVGDHRQLEEPRNFKLLKRLDISVDVTSALECLHCGCESTIIHGHLKPSNVLLDDGMTAHIGDFGLAKIISTISSDVAQGQSNSNAIRGTIGYVAPRPGCDGAGFSKWLSRSRIALVLSGVRQGLTSLVELLPNLVQSQRTNLLIKFSFKLISMAHNEDLPQSAIDGRTPEGSGRRKGLPFIPPMAELDTQRWNPRRDTWERRGSIPCRSESLERQRRRLDP</sequence>